<dbReference type="InterPro" id="IPR011765">
    <property type="entry name" value="Pept_M16_N"/>
</dbReference>
<dbReference type="EC" id="3.4.24.55" evidence="4"/>
<feature type="signal peptide" evidence="15">
    <location>
        <begin position="1"/>
        <end position="26"/>
    </location>
</feature>
<comment type="cofactor">
    <cofactor evidence="1">
        <name>Zn(2+)</name>
        <dbReference type="ChEBI" id="CHEBI:29105"/>
    </cofactor>
</comment>
<keyword evidence="10" id="KW-0482">Metalloprotease</keyword>
<evidence type="ECO:0000256" key="1">
    <source>
        <dbReference type="ARBA" id="ARBA00001947"/>
    </source>
</evidence>
<evidence type="ECO:0000259" key="19">
    <source>
        <dbReference type="Pfam" id="PF22456"/>
    </source>
</evidence>
<sequence length="958" mass="107213">MQIRITAKRAVQGSLSALFGLLVACASPEPSSPSNSPVQSPNDRFAYRLITLDNGLETLLVSNPDTPKAAASLDVQVGHGDNPAGRGGLAHFLEHMLFLGTEKYPDAAEYEQYVTEHGGSRNAYTSFEHTNYFFDIDAEHLPGALDRFAQFFVSPNFDAAYVERERNAVEAEYQMGLKSDSRRGLDVLQQSMNPSHPFSQFAVGSLESLADRPDASVREDLLKFYDKHYSADVMRLVILGREPLDTLEDMATEMFSAVPNRGVELEQINEPLFVDAKLPMLVKVKPQGTLRQLEVNFQTPDYRADYRVKPMTYVSNLLGHEGEGSLLSMLKREGLADGLSSGTGLSWRGGVLLSLTISLTEQGVAEYERVLQGVFAYLELLRSQDPMEWLYQEQAAVAALGFRFRESSEPMGYVSRLSNAMHYYEPDDVLQGPYLMTDFNASMIKGAIGALNPDMAQVVLTAPEVSTDRISPYYGVPYSTLGPEALMLSRWKAGDVDGLHFPAANPFIAENVELVAIADDNPAQPELLIDEPRKRLWFRQGEDFRVPKGAMYVSFRSPLVAASAEQKAASALYTRMVNDAVREYTYPTLLAGVGFNFYSHGQGISMRVSGYNEKQFALVEELLTKIWEQEFDPARFERIRRSLVLGLQNTVARRPTSQLIDDLRRALSTGSYDEEDLIAALEKLDVEALDAYRDEFWESVKIEGLLYGNYVRSDVQTMSETLDVLLQTGAGAPALAPEVLRIAEGDDLELRAQIQHNDAVVAWYLQGEGQTWRDRAMVSLTAQITESGFFQQLRTEQQLGYIVSSFAWPQYDVPALMLLIQSPSHSAEHVYGAMQQFLLDTAKDITEEQFDRHRQALINATLKPQENLGQRAEFYWQSLATREWDFDSPQQMAAAIESISYADWQQAYRRMFLEDRRSLLALTPGAKGLPSKDGAEVFESPEALREGRETLIIDLAPL</sequence>
<feature type="domain" description="Peptidase M16 middle/third" evidence="18">
    <location>
        <begin position="402"/>
        <end position="680"/>
    </location>
</feature>
<keyword evidence="6" id="KW-0645">Protease</keyword>
<evidence type="ECO:0000256" key="11">
    <source>
        <dbReference type="ARBA" id="ARBA00029597"/>
    </source>
</evidence>
<evidence type="ECO:0000256" key="6">
    <source>
        <dbReference type="ARBA" id="ARBA00022670"/>
    </source>
</evidence>
<evidence type="ECO:0000259" key="17">
    <source>
        <dbReference type="Pfam" id="PF05193"/>
    </source>
</evidence>
<evidence type="ECO:0000313" key="21">
    <source>
        <dbReference type="Proteomes" id="UP001626549"/>
    </source>
</evidence>
<keyword evidence="21" id="KW-1185">Reference proteome</keyword>
<dbReference type="InterPro" id="IPR050626">
    <property type="entry name" value="Peptidase_M16"/>
</dbReference>
<dbReference type="InterPro" id="IPR007863">
    <property type="entry name" value="Peptidase_M16_C"/>
</dbReference>
<dbReference type="InterPro" id="IPR032632">
    <property type="entry name" value="Peptidase_M16_M"/>
</dbReference>
<feature type="chain" id="PRO_5047274464" description="Protease 3" evidence="15">
    <location>
        <begin position="27"/>
        <end position="958"/>
    </location>
</feature>
<evidence type="ECO:0000259" key="16">
    <source>
        <dbReference type="Pfam" id="PF00675"/>
    </source>
</evidence>
<dbReference type="PROSITE" id="PS00143">
    <property type="entry name" value="INSULINASE"/>
    <property type="match status" value="1"/>
</dbReference>
<keyword evidence="8" id="KW-0378">Hydrolase</keyword>
<evidence type="ECO:0000313" key="20">
    <source>
        <dbReference type="EMBL" id="WOJ96543.1"/>
    </source>
</evidence>
<accession>A0ABZ0IBR2</accession>
<evidence type="ECO:0000256" key="3">
    <source>
        <dbReference type="ARBA" id="ARBA00007261"/>
    </source>
</evidence>
<evidence type="ECO:0000256" key="9">
    <source>
        <dbReference type="ARBA" id="ARBA00022833"/>
    </source>
</evidence>
<dbReference type="PROSITE" id="PS51257">
    <property type="entry name" value="PROKAR_LIPOPROTEIN"/>
    <property type="match status" value="1"/>
</dbReference>
<evidence type="ECO:0000259" key="18">
    <source>
        <dbReference type="Pfam" id="PF16187"/>
    </source>
</evidence>
<organism evidence="20 21">
    <name type="scientific">Congregibacter brevis</name>
    <dbReference type="NCBI Taxonomy" id="3081201"/>
    <lineage>
        <taxon>Bacteria</taxon>
        <taxon>Pseudomonadati</taxon>
        <taxon>Pseudomonadota</taxon>
        <taxon>Gammaproteobacteria</taxon>
        <taxon>Cellvibrionales</taxon>
        <taxon>Halieaceae</taxon>
        <taxon>Congregibacter</taxon>
    </lineage>
</organism>
<dbReference type="PANTHER" id="PTHR43690">
    <property type="entry name" value="NARDILYSIN"/>
    <property type="match status" value="1"/>
</dbReference>
<dbReference type="RefSeq" id="WP_407327220.1">
    <property type="nucleotide sequence ID" value="NZ_CP136865.1"/>
</dbReference>
<name>A0ABZ0IBR2_9GAMM</name>
<feature type="domain" description="Peptidase M16 C-terminal" evidence="17">
    <location>
        <begin position="218"/>
        <end position="393"/>
    </location>
</feature>
<evidence type="ECO:0000256" key="15">
    <source>
        <dbReference type="SAM" id="SignalP"/>
    </source>
</evidence>
<dbReference type="EMBL" id="CP136865">
    <property type="protein sequence ID" value="WOJ96543.1"/>
    <property type="molecule type" value="Genomic_DNA"/>
</dbReference>
<evidence type="ECO:0000256" key="7">
    <source>
        <dbReference type="ARBA" id="ARBA00022723"/>
    </source>
</evidence>
<dbReference type="PANTHER" id="PTHR43690:SF18">
    <property type="entry name" value="INSULIN-DEGRADING ENZYME-RELATED"/>
    <property type="match status" value="1"/>
</dbReference>
<dbReference type="InterPro" id="IPR054734">
    <property type="entry name" value="PqqF-like_C_4"/>
</dbReference>
<protein>
    <recommendedName>
        <fullName evidence="5">Protease 3</fullName>
        <ecNumber evidence="4">3.4.24.55</ecNumber>
    </recommendedName>
    <alternativeName>
        <fullName evidence="13">Pitrilysin</fullName>
    </alternativeName>
    <alternativeName>
        <fullName evidence="12">Protease III</fullName>
    </alternativeName>
    <alternativeName>
        <fullName evidence="11">Protease pi</fullName>
    </alternativeName>
</protein>
<dbReference type="Gene3D" id="3.30.830.10">
    <property type="entry name" value="Metalloenzyme, LuxS/M16 peptidase-like"/>
    <property type="match status" value="4"/>
</dbReference>
<comment type="similarity">
    <text evidence="3 14">Belongs to the peptidase M16 family.</text>
</comment>
<dbReference type="SUPFAM" id="SSF63411">
    <property type="entry name" value="LuxS/MPP-like metallohydrolase"/>
    <property type="match status" value="4"/>
</dbReference>
<reference evidence="20 21" key="1">
    <citation type="submission" date="2023-10" db="EMBL/GenBank/DDBJ databases">
        <title>Two novel species belonging to the OM43/NOR5 clade.</title>
        <authorList>
            <person name="Park M."/>
        </authorList>
    </citation>
    <scope>NUCLEOTIDE SEQUENCE [LARGE SCALE GENOMIC DNA]</scope>
    <source>
        <strain evidence="20 21">IMCC45268</strain>
    </source>
</reference>
<dbReference type="InterPro" id="IPR011249">
    <property type="entry name" value="Metalloenz_LuxS/M16"/>
</dbReference>
<evidence type="ECO:0000256" key="2">
    <source>
        <dbReference type="ARBA" id="ARBA00002184"/>
    </source>
</evidence>
<dbReference type="Pfam" id="PF16187">
    <property type="entry name" value="Peptidase_M16_M"/>
    <property type="match status" value="1"/>
</dbReference>
<feature type="domain" description="Coenzyme PQQ synthesis protein F-like C-terminal lobe" evidence="19">
    <location>
        <begin position="780"/>
        <end position="876"/>
    </location>
</feature>
<proteinExistence type="inferred from homology"/>
<keyword evidence="7" id="KW-0479">Metal-binding</keyword>
<evidence type="ECO:0000256" key="12">
    <source>
        <dbReference type="ARBA" id="ARBA00031184"/>
    </source>
</evidence>
<dbReference type="Proteomes" id="UP001626549">
    <property type="component" value="Chromosome"/>
</dbReference>
<keyword evidence="15" id="KW-0732">Signal</keyword>
<evidence type="ECO:0000256" key="14">
    <source>
        <dbReference type="RuleBase" id="RU004447"/>
    </source>
</evidence>
<evidence type="ECO:0000256" key="4">
    <source>
        <dbReference type="ARBA" id="ARBA00012449"/>
    </source>
</evidence>
<dbReference type="Pfam" id="PF00675">
    <property type="entry name" value="Peptidase_M16"/>
    <property type="match status" value="1"/>
</dbReference>
<evidence type="ECO:0000256" key="10">
    <source>
        <dbReference type="ARBA" id="ARBA00023049"/>
    </source>
</evidence>
<dbReference type="InterPro" id="IPR001431">
    <property type="entry name" value="Pept_M16_Zn_BS"/>
</dbReference>
<gene>
    <name evidence="20" type="ORF">R0137_15015</name>
</gene>
<comment type="function">
    <text evidence="2">Endopeptidase that degrades small peptides of less than 7 kDa, such as glucagon and insulin.</text>
</comment>
<evidence type="ECO:0000256" key="8">
    <source>
        <dbReference type="ARBA" id="ARBA00022801"/>
    </source>
</evidence>
<evidence type="ECO:0000256" key="5">
    <source>
        <dbReference type="ARBA" id="ARBA00017565"/>
    </source>
</evidence>
<evidence type="ECO:0000256" key="13">
    <source>
        <dbReference type="ARBA" id="ARBA00033450"/>
    </source>
</evidence>
<feature type="domain" description="Peptidase M16 N-terminal" evidence="16">
    <location>
        <begin position="59"/>
        <end position="177"/>
    </location>
</feature>
<keyword evidence="9" id="KW-0862">Zinc</keyword>
<dbReference type="Pfam" id="PF22456">
    <property type="entry name" value="PqqF-like_C_4"/>
    <property type="match status" value="1"/>
</dbReference>
<dbReference type="Pfam" id="PF05193">
    <property type="entry name" value="Peptidase_M16_C"/>
    <property type="match status" value="1"/>
</dbReference>